<dbReference type="EMBL" id="PQFF01000021">
    <property type="protein sequence ID" value="RHZ88291.1"/>
    <property type="molecule type" value="Genomic_DNA"/>
</dbReference>
<keyword evidence="2" id="KW-1185">Reference proteome</keyword>
<proteinExistence type="predicted"/>
<evidence type="ECO:0000313" key="1">
    <source>
        <dbReference type="EMBL" id="RHZ88291.1"/>
    </source>
</evidence>
<evidence type="ECO:0000313" key="2">
    <source>
        <dbReference type="Proteomes" id="UP000266861"/>
    </source>
</evidence>
<accession>A0A397JJZ8</accession>
<gene>
    <name evidence="1" type="ORF">Glove_23g217</name>
</gene>
<sequence length="103" mass="12021">MTLNKVSRTRLPYAYNYPQKWIFTDFQININTNLTKTLRDNATSIHEFTITAEKTEGPAQKSFQNDSQQSIENASSLCVQLSTEMDIYRLSNKYKYQLDKNLT</sequence>
<reference evidence="1 2" key="1">
    <citation type="submission" date="2018-08" db="EMBL/GenBank/DDBJ databases">
        <title>Genome and evolution of the arbuscular mycorrhizal fungus Diversispora epigaea (formerly Glomus versiforme) and its bacterial endosymbionts.</title>
        <authorList>
            <person name="Sun X."/>
            <person name="Fei Z."/>
            <person name="Harrison M."/>
        </authorList>
    </citation>
    <scope>NUCLEOTIDE SEQUENCE [LARGE SCALE GENOMIC DNA]</scope>
    <source>
        <strain evidence="1 2">IT104</strain>
    </source>
</reference>
<protein>
    <submittedName>
        <fullName evidence="1">Uncharacterized protein</fullName>
    </submittedName>
</protein>
<organism evidence="1 2">
    <name type="scientific">Diversispora epigaea</name>
    <dbReference type="NCBI Taxonomy" id="1348612"/>
    <lineage>
        <taxon>Eukaryota</taxon>
        <taxon>Fungi</taxon>
        <taxon>Fungi incertae sedis</taxon>
        <taxon>Mucoromycota</taxon>
        <taxon>Glomeromycotina</taxon>
        <taxon>Glomeromycetes</taxon>
        <taxon>Diversisporales</taxon>
        <taxon>Diversisporaceae</taxon>
        <taxon>Diversispora</taxon>
    </lineage>
</organism>
<name>A0A397JJZ8_9GLOM</name>
<dbReference type="AlphaFoldDB" id="A0A397JJZ8"/>
<dbReference type="Proteomes" id="UP000266861">
    <property type="component" value="Unassembled WGS sequence"/>
</dbReference>
<comment type="caution">
    <text evidence="1">The sequence shown here is derived from an EMBL/GenBank/DDBJ whole genome shotgun (WGS) entry which is preliminary data.</text>
</comment>